<dbReference type="Pfam" id="PF14281">
    <property type="entry name" value="PDDEXK_4"/>
    <property type="match status" value="1"/>
</dbReference>
<gene>
    <name evidence="1" type="ORF">HZS54_25700</name>
</gene>
<evidence type="ECO:0000313" key="2">
    <source>
        <dbReference type="Proteomes" id="UP000509346"/>
    </source>
</evidence>
<reference evidence="1 2" key="1">
    <citation type="submission" date="2020-07" db="EMBL/GenBank/DDBJ databases">
        <title>Halosimplex litoreum sp. nov. and Halosimplex rubrum sp. nov., isolated from different salt environments.</title>
        <authorList>
            <person name="Cui H."/>
        </authorList>
    </citation>
    <scope>NUCLEOTIDE SEQUENCE [LARGE SCALE GENOMIC DNA]</scope>
    <source>
        <strain evidence="1 2">R2</strain>
    </source>
</reference>
<dbReference type="AlphaFoldDB" id="A0A7D5TEJ8"/>
<protein>
    <submittedName>
        <fullName evidence="1">PD-(D/E)XK nuclease family protein</fullName>
    </submittedName>
</protein>
<dbReference type="KEGG" id="hpel:HZS54_25700"/>
<dbReference type="InterPro" id="IPR029470">
    <property type="entry name" value="PDDEXK_4"/>
</dbReference>
<name>A0A7D5TEJ8_9EURY</name>
<keyword evidence="2" id="KW-1185">Reference proteome</keyword>
<dbReference type="Proteomes" id="UP000509346">
    <property type="component" value="Chromosome"/>
</dbReference>
<sequence length="458" mass="52597">MTDTQTTEVETALETLRERWRRLQESPEAPRSTMDIIEYGLGKQQRAELYVNRLLCYLLDPEASHGMDAAFLAAFLDGLPTDTRFDEDTYDLSDVRVNEQVTVESSDLPDDSHGYADLVIDVPNEWVLLVELKFSAAETGTEFYSDASHIGGNRVSEYESGRYYVYLHQRDEPEASSNSFVNWTWQSFVAGVLDPILAEFTLRYPQRTATQLHDLKTDIRSITNMDEQHAIDQQKVALYLEHVDAIEDVSQAFDDAWESYSHDWGAQLALALDARDDVNHQSGESFSEVTVDRADATDERWIFRSNGGDWQHLFKYGWYRHEDHQAKLTDRAKGDDLRIGFYHRMERHRAAAVRDHELKLNFRNMGSNPSEFIDIYTDKFDARRETIEEHLAETNGVLTGNKLTLIEATYDIPVDSHDGFFDAYTAALETAFLDLVVDHPELSRTLEAAFEEGLEDYQ</sequence>
<dbReference type="EMBL" id="CP058909">
    <property type="protein sequence ID" value="QLH84813.1"/>
    <property type="molecule type" value="Genomic_DNA"/>
</dbReference>
<organism evidence="1 2">
    <name type="scientific">Halosimplex pelagicum</name>
    <dbReference type="NCBI Taxonomy" id="869886"/>
    <lineage>
        <taxon>Archaea</taxon>
        <taxon>Methanobacteriati</taxon>
        <taxon>Methanobacteriota</taxon>
        <taxon>Stenosarchaea group</taxon>
        <taxon>Halobacteria</taxon>
        <taxon>Halobacteriales</taxon>
        <taxon>Haloarculaceae</taxon>
        <taxon>Halosimplex</taxon>
    </lineage>
</organism>
<dbReference type="OrthoDB" id="328941at2157"/>
<accession>A0A7D5TEJ8</accession>
<proteinExistence type="predicted"/>
<evidence type="ECO:0000313" key="1">
    <source>
        <dbReference type="EMBL" id="QLH84813.1"/>
    </source>
</evidence>
<dbReference type="GeneID" id="56086063"/>
<dbReference type="RefSeq" id="WP_179919890.1">
    <property type="nucleotide sequence ID" value="NZ_CP058909.1"/>
</dbReference>